<protein>
    <submittedName>
        <fullName evidence="2">Uncharacterized protein</fullName>
    </submittedName>
</protein>
<dbReference type="AlphaFoldDB" id="L7JZR4"/>
<sequence>MDDFIFVGPPTRKEILLYLKDKKYSLVNNPSLKYQIIFRHKMEGRSFFDVMNFNFVKKCKFDNFYIKKMFLFNDQMTGENIYRLLPFKNTEKNKSIINLYCRKEPKGDEKGKDCKMKDSGELIVEKRGNDGAVIEYGDCDDENTQILIAGRQINAHKNIQAEENPTADKLLKEMDNSIEKLNIQDGRTRLGYSTTTIEKRVRFDLEKNEVLVYGKREGNASPQNETARGRRVLGEITNRESCRDNAQIPKDKLLLQSDHAVEMPKKSRNTRSKRHTSRKSKDGIDLRKLTEKNTLLNSGYKTVIVKHSKRVNFLSHSDTTTKRDPVTKRKTKILVKFEQKDHIPPHNVNGIKPVLAKSPKLKKFKYPKGKKVVELKRTISVDFSPSNFEFERKNKKMRIE</sequence>
<dbReference type="VEuPathDB" id="MicrosporidiaDB:THOM_0783"/>
<name>L7JZR4_TRAHO</name>
<keyword evidence="3" id="KW-1185">Reference proteome</keyword>
<proteinExistence type="predicted"/>
<dbReference type="OMA" id="DHIPPHN"/>
<gene>
    <name evidence="2" type="ORF">THOM_0783</name>
</gene>
<evidence type="ECO:0000256" key="1">
    <source>
        <dbReference type="SAM" id="MobiDB-lite"/>
    </source>
</evidence>
<feature type="compositionally biased region" description="Basic and acidic residues" evidence="1">
    <location>
        <begin position="243"/>
        <end position="265"/>
    </location>
</feature>
<evidence type="ECO:0000313" key="3">
    <source>
        <dbReference type="Proteomes" id="UP000011185"/>
    </source>
</evidence>
<organism evidence="2 3">
    <name type="scientific">Trachipleistophora hominis</name>
    <name type="common">Microsporidian parasite</name>
    <dbReference type="NCBI Taxonomy" id="72359"/>
    <lineage>
        <taxon>Eukaryota</taxon>
        <taxon>Fungi</taxon>
        <taxon>Fungi incertae sedis</taxon>
        <taxon>Microsporidia</taxon>
        <taxon>Pleistophoridae</taxon>
        <taxon>Trachipleistophora</taxon>
    </lineage>
</organism>
<reference evidence="2 3" key="1">
    <citation type="journal article" date="2012" name="PLoS Pathog.">
        <title>The genome of the obligate intracellular parasite Trachipleistophora hominis: new insights into microsporidian genome dynamics and reductive evolution.</title>
        <authorList>
            <person name="Heinz E."/>
            <person name="Williams T.A."/>
            <person name="Nakjang S."/>
            <person name="Noel C.J."/>
            <person name="Swan D.C."/>
            <person name="Goldberg A.V."/>
            <person name="Harris S.R."/>
            <person name="Weinmaier T."/>
            <person name="Markert S."/>
            <person name="Becher D."/>
            <person name="Bernhardt J."/>
            <person name="Dagan T."/>
            <person name="Hacker C."/>
            <person name="Lucocq J.M."/>
            <person name="Schweder T."/>
            <person name="Rattei T."/>
            <person name="Hall N."/>
            <person name="Hirt R.P."/>
            <person name="Embley T.M."/>
        </authorList>
    </citation>
    <scope>NUCLEOTIDE SEQUENCE [LARGE SCALE GENOMIC DNA]</scope>
</reference>
<accession>L7JZR4</accession>
<dbReference type="Proteomes" id="UP000011185">
    <property type="component" value="Unassembled WGS sequence"/>
</dbReference>
<dbReference type="HOGENOM" id="CLU_685500_0_0_1"/>
<feature type="compositionally biased region" description="Basic residues" evidence="1">
    <location>
        <begin position="266"/>
        <end position="278"/>
    </location>
</feature>
<evidence type="ECO:0000313" key="2">
    <source>
        <dbReference type="EMBL" id="ELQ76222.1"/>
    </source>
</evidence>
<dbReference type="EMBL" id="JH993859">
    <property type="protein sequence ID" value="ELQ76222.1"/>
    <property type="molecule type" value="Genomic_DNA"/>
</dbReference>
<feature type="region of interest" description="Disordered" evidence="1">
    <location>
        <begin position="243"/>
        <end position="286"/>
    </location>
</feature>
<dbReference type="InParanoid" id="L7JZR4"/>
<dbReference type="OrthoDB" id="2193787at2759"/>